<dbReference type="AlphaFoldDB" id="A0A0R0HID4"/>
<dbReference type="Gramene" id="KRH26239">
    <property type="protein sequence ID" value="KRH26239"/>
    <property type="gene ID" value="GLYMA_12G162400"/>
</dbReference>
<keyword evidence="3" id="KW-1185">Reference proteome</keyword>
<name>A0A0R0HID4_SOYBN</name>
<evidence type="ECO:0000313" key="3">
    <source>
        <dbReference type="Proteomes" id="UP000008827"/>
    </source>
</evidence>
<accession>A0A0R0HID4</accession>
<evidence type="ECO:0000313" key="1">
    <source>
        <dbReference type="EMBL" id="KRH26239.1"/>
    </source>
</evidence>
<dbReference type="EMBL" id="CM000845">
    <property type="protein sequence ID" value="KRH26239.1"/>
    <property type="molecule type" value="Genomic_DNA"/>
</dbReference>
<evidence type="ECO:0000313" key="2">
    <source>
        <dbReference type="EnsemblPlants" id="KRH26239"/>
    </source>
</evidence>
<dbReference type="InParanoid" id="A0A0R0HID4"/>
<organism evidence="1">
    <name type="scientific">Glycine max</name>
    <name type="common">Soybean</name>
    <name type="synonym">Glycine hispida</name>
    <dbReference type="NCBI Taxonomy" id="3847"/>
    <lineage>
        <taxon>Eukaryota</taxon>
        <taxon>Viridiplantae</taxon>
        <taxon>Streptophyta</taxon>
        <taxon>Embryophyta</taxon>
        <taxon>Tracheophyta</taxon>
        <taxon>Spermatophyta</taxon>
        <taxon>Magnoliopsida</taxon>
        <taxon>eudicotyledons</taxon>
        <taxon>Gunneridae</taxon>
        <taxon>Pentapetalae</taxon>
        <taxon>rosids</taxon>
        <taxon>fabids</taxon>
        <taxon>Fabales</taxon>
        <taxon>Fabaceae</taxon>
        <taxon>Papilionoideae</taxon>
        <taxon>50 kb inversion clade</taxon>
        <taxon>NPAAA clade</taxon>
        <taxon>indigoferoid/millettioid clade</taxon>
        <taxon>Phaseoleae</taxon>
        <taxon>Glycine</taxon>
        <taxon>Glycine subgen. Soja</taxon>
    </lineage>
</organism>
<dbReference type="OMA" id="ERRICDY"/>
<gene>
    <name evidence="1" type="ORF">GLYMA_12G162400</name>
</gene>
<reference evidence="1 2" key="1">
    <citation type="journal article" date="2010" name="Nature">
        <title>Genome sequence of the palaeopolyploid soybean.</title>
        <authorList>
            <person name="Schmutz J."/>
            <person name="Cannon S.B."/>
            <person name="Schlueter J."/>
            <person name="Ma J."/>
            <person name="Mitros T."/>
            <person name="Nelson W."/>
            <person name="Hyten D.L."/>
            <person name="Song Q."/>
            <person name="Thelen J.J."/>
            <person name="Cheng J."/>
            <person name="Xu D."/>
            <person name="Hellsten U."/>
            <person name="May G.D."/>
            <person name="Yu Y."/>
            <person name="Sakurai T."/>
            <person name="Umezawa T."/>
            <person name="Bhattacharyya M.K."/>
            <person name="Sandhu D."/>
            <person name="Valliyodan B."/>
            <person name="Lindquist E."/>
            <person name="Peto M."/>
            <person name="Grant D."/>
            <person name="Shu S."/>
            <person name="Goodstein D."/>
            <person name="Barry K."/>
            <person name="Futrell-Griggs M."/>
            <person name="Abernathy B."/>
            <person name="Du J."/>
            <person name="Tian Z."/>
            <person name="Zhu L."/>
            <person name="Gill N."/>
            <person name="Joshi T."/>
            <person name="Libault M."/>
            <person name="Sethuraman A."/>
            <person name="Zhang X.-C."/>
            <person name="Shinozaki K."/>
            <person name="Nguyen H.T."/>
            <person name="Wing R.A."/>
            <person name="Cregan P."/>
            <person name="Specht J."/>
            <person name="Grimwood J."/>
            <person name="Rokhsar D."/>
            <person name="Stacey G."/>
            <person name="Shoemaker R.C."/>
            <person name="Jackson S.A."/>
        </authorList>
    </citation>
    <scope>NUCLEOTIDE SEQUENCE [LARGE SCALE GENOMIC DNA]</scope>
    <source>
        <strain evidence="2">cv. Williams 82</strain>
        <tissue evidence="1">Callus</tissue>
    </source>
</reference>
<reference evidence="2" key="2">
    <citation type="submission" date="2018-02" db="UniProtKB">
        <authorList>
            <consortium name="EnsemblPlants"/>
        </authorList>
    </citation>
    <scope>IDENTIFICATION</scope>
    <source>
        <strain evidence="2">Williams 82</strain>
    </source>
</reference>
<dbReference type="Proteomes" id="UP000008827">
    <property type="component" value="Chromosome 12"/>
</dbReference>
<sequence length="106" mass="12106">MVVDTSSGEFILQESMQKLHQVQIVNDVQFRRYCACAQISTLDDPLTSVGNFRIHDYAAREDVAVLLAQKLCKHTGKQIRDFNFYNAQNLETKLQALIDANTQLKM</sequence>
<reference evidence="1" key="3">
    <citation type="submission" date="2018-07" db="EMBL/GenBank/DDBJ databases">
        <title>WGS assembly of Glycine max.</title>
        <authorList>
            <person name="Schmutz J."/>
            <person name="Cannon S."/>
            <person name="Schlueter J."/>
            <person name="Ma J."/>
            <person name="Mitros T."/>
            <person name="Nelson W."/>
            <person name="Hyten D."/>
            <person name="Song Q."/>
            <person name="Thelen J."/>
            <person name="Cheng J."/>
            <person name="Xu D."/>
            <person name="Hellsten U."/>
            <person name="May G."/>
            <person name="Yu Y."/>
            <person name="Sakurai T."/>
            <person name="Umezawa T."/>
            <person name="Bhattacharyya M."/>
            <person name="Sandhu D."/>
            <person name="Valliyodan B."/>
            <person name="Lindquist E."/>
            <person name="Peto M."/>
            <person name="Grant D."/>
            <person name="Shu S."/>
            <person name="Goodstein D."/>
            <person name="Barry K."/>
            <person name="Futrell-Griggs M."/>
            <person name="Abernathy B."/>
            <person name="Du J."/>
            <person name="Tian Z."/>
            <person name="Zhu L."/>
            <person name="Gill N."/>
            <person name="Joshi T."/>
            <person name="Libault M."/>
            <person name="Sethuraman A."/>
            <person name="Zhang X."/>
            <person name="Shinozaki K."/>
            <person name="Nguyen H."/>
            <person name="Wing R."/>
            <person name="Cregan P."/>
            <person name="Specht J."/>
            <person name="Grimwood J."/>
            <person name="Rokhsar D."/>
            <person name="Stacey G."/>
            <person name="Shoemaker R."/>
            <person name="Jackson S."/>
        </authorList>
    </citation>
    <scope>NUCLEOTIDE SEQUENCE</scope>
    <source>
        <tissue evidence="1">Callus</tissue>
    </source>
</reference>
<proteinExistence type="predicted"/>
<dbReference type="EnsemblPlants" id="KRH26239">
    <property type="protein sequence ID" value="KRH26239"/>
    <property type="gene ID" value="GLYMA_12G162400"/>
</dbReference>
<dbReference type="OrthoDB" id="1427330at2759"/>
<protein>
    <submittedName>
        <fullName evidence="1 2">Uncharacterized protein</fullName>
    </submittedName>
</protein>